<dbReference type="InterPro" id="IPR032466">
    <property type="entry name" value="Metal_Hydrolase"/>
</dbReference>
<evidence type="ECO:0000313" key="1">
    <source>
        <dbReference type="EMBL" id="SUZ78404.1"/>
    </source>
</evidence>
<dbReference type="AlphaFoldDB" id="A0A381QHR0"/>
<accession>A0A381QHR0</accession>
<dbReference type="Pfam" id="PF01244">
    <property type="entry name" value="Peptidase_M19"/>
    <property type="match status" value="1"/>
</dbReference>
<protein>
    <recommendedName>
        <fullName evidence="2">Membrane dipeptidase</fullName>
    </recommendedName>
</protein>
<reference evidence="1" key="1">
    <citation type="submission" date="2018-05" db="EMBL/GenBank/DDBJ databases">
        <authorList>
            <person name="Lanie J.A."/>
            <person name="Ng W.-L."/>
            <person name="Kazmierczak K.M."/>
            <person name="Andrzejewski T.M."/>
            <person name="Davidsen T.M."/>
            <person name="Wayne K.J."/>
            <person name="Tettelin H."/>
            <person name="Glass J.I."/>
            <person name="Rusch D."/>
            <person name="Podicherti R."/>
            <person name="Tsui H.-C.T."/>
            <person name="Winkler M.E."/>
        </authorList>
    </citation>
    <scope>NUCLEOTIDE SEQUENCE</scope>
</reference>
<name>A0A381QHR0_9ZZZZ</name>
<gene>
    <name evidence="1" type="ORF">METZ01_LOCUS31258</name>
</gene>
<dbReference type="PANTHER" id="PTHR10443:SF12">
    <property type="entry name" value="DIPEPTIDASE"/>
    <property type="match status" value="1"/>
</dbReference>
<dbReference type="GO" id="GO:0070573">
    <property type="term" value="F:metallodipeptidase activity"/>
    <property type="evidence" value="ECO:0007669"/>
    <property type="project" value="InterPro"/>
</dbReference>
<dbReference type="Gene3D" id="3.20.20.140">
    <property type="entry name" value="Metal-dependent hydrolases"/>
    <property type="match status" value="1"/>
</dbReference>
<dbReference type="GO" id="GO:0006508">
    <property type="term" value="P:proteolysis"/>
    <property type="evidence" value="ECO:0007669"/>
    <property type="project" value="InterPro"/>
</dbReference>
<dbReference type="SUPFAM" id="SSF51556">
    <property type="entry name" value="Metallo-dependent hydrolases"/>
    <property type="match status" value="1"/>
</dbReference>
<dbReference type="PROSITE" id="PS51365">
    <property type="entry name" value="RENAL_DIPEPTIDASE_2"/>
    <property type="match status" value="1"/>
</dbReference>
<dbReference type="PANTHER" id="PTHR10443">
    <property type="entry name" value="MICROSOMAL DIPEPTIDASE"/>
    <property type="match status" value="1"/>
</dbReference>
<dbReference type="InterPro" id="IPR000180">
    <property type="entry name" value="Dipep_AS"/>
</dbReference>
<sequence length="425" mass="46718">MSFRSTTIHLVFCCAALPLMVTSVTAQPAAQQNLDERARALQKEVPLIDGHNDFPWALRQNVERDLNRLDIRVAQPSIHTDIPRLREGGVGAQFWSVYVPASFVGADAVTATLEEVDTVHQMMRRYPEAFELALTADDVERIFRGGKVASMMGMEGGHSIDSSLATLRMFYRLGVRYMTLTHGSNVPWADSSTDEPVLGGLSRFGEEVIREMNWLGMLIDLSHVSPDTMRDTLRVTEAPVIFSHSSARALTDVPRNVPDDVLRLVAENGGVVMVTFVPQFISPDVAGHGRAAEVEELRLEAAYPGNANAIEAGMQTWLEANPTPRATLSQVADHIDHVRDIAGLEHIGIGSDFDGISSVPVGLEDVSTYPSLTAELLRRGYTDEHVMGILGVNVLRVMREAEAVAERLQRTRPPSPTLIEHLDGR</sequence>
<dbReference type="EMBL" id="UINC01001352">
    <property type="protein sequence ID" value="SUZ78404.1"/>
    <property type="molecule type" value="Genomic_DNA"/>
</dbReference>
<organism evidence="1">
    <name type="scientific">marine metagenome</name>
    <dbReference type="NCBI Taxonomy" id="408172"/>
    <lineage>
        <taxon>unclassified sequences</taxon>
        <taxon>metagenomes</taxon>
        <taxon>ecological metagenomes</taxon>
    </lineage>
</organism>
<dbReference type="CDD" id="cd01301">
    <property type="entry name" value="rDP_like"/>
    <property type="match status" value="1"/>
</dbReference>
<evidence type="ECO:0008006" key="2">
    <source>
        <dbReference type="Google" id="ProtNLM"/>
    </source>
</evidence>
<proteinExistence type="predicted"/>
<dbReference type="PROSITE" id="PS00869">
    <property type="entry name" value="RENAL_DIPEPTIDASE_1"/>
    <property type="match status" value="1"/>
</dbReference>
<dbReference type="InterPro" id="IPR008257">
    <property type="entry name" value="Pept_M19"/>
</dbReference>